<evidence type="ECO:0000256" key="1">
    <source>
        <dbReference type="ARBA" id="ARBA00001974"/>
    </source>
</evidence>
<evidence type="ECO:0000313" key="7">
    <source>
        <dbReference type="EMBL" id="MDO9714571.1"/>
    </source>
</evidence>
<evidence type="ECO:0000256" key="2">
    <source>
        <dbReference type="ARBA" id="ARBA00022630"/>
    </source>
</evidence>
<proteinExistence type="predicted"/>
<evidence type="ECO:0000256" key="5">
    <source>
        <dbReference type="ARBA" id="ARBA00023033"/>
    </source>
</evidence>
<dbReference type="Proteomes" id="UP001243009">
    <property type="component" value="Unassembled WGS sequence"/>
</dbReference>
<evidence type="ECO:0000256" key="4">
    <source>
        <dbReference type="ARBA" id="ARBA00023002"/>
    </source>
</evidence>
<feature type="non-terminal residue" evidence="7">
    <location>
        <position position="94"/>
    </location>
</feature>
<reference evidence="7 8" key="1">
    <citation type="submission" date="2023-08" db="EMBL/GenBank/DDBJ databases">
        <title>The draft genome sequence of Paracraurococcus sp. LOR1-02.</title>
        <authorList>
            <person name="Kingkaew E."/>
            <person name="Tanasupawat S."/>
        </authorList>
    </citation>
    <scope>NUCLEOTIDE SEQUENCE [LARGE SCALE GENOMIC DNA]</scope>
    <source>
        <strain evidence="7 8">LOR1-02</strain>
    </source>
</reference>
<keyword evidence="3" id="KW-0274">FAD</keyword>
<dbReference type="PANTHER" id="PTHR13789">
    <property type="entry name" value="MONOOXYGENASE"/>
    <property type="match status" value="1"/>
</dbReference>
<keyword evidence="5 7" id="KW-0503">Monooxygenase</keyword>
<dbReference type="InterPro" id="IPR036188">
    <property type="entry name" value="FAD/NAD-bd_sf"/>
</dbReference>
<evidence type="ECO:0000256" key="3">
    <source>
        <dbReference type="ARBA" id="ARBA00022827"/>
    </source>
</evidence>
<dbReference type="InterPro" id="IPR002938">
    <property type="entry name" value="FAD-bd"/>
</dbReference>
<dbReference type="RefSeq" id="WP_305109395.1">
    <property type="nucleotide sequence ID" value="NZ_JAUTWS010000356.1"/>
</dbReference>
<dbReference type="Pfam" id="PF01494">
    <property type="entry name" value="FAD_binding_3"/>
    <property type="match status" value="1"/>
</dbReference>
<gene>
    <name evidence="7" type="ORF">Q7A36_40220</name>
</gene>
<dbReference type="PANTHER" id="PTHR13789:SF318">
    <property type="entry name" value="GERANYLGERANYL DIPHOSPHATE REDUCTASE"/>
    <property type="match status" value="1"/>
</dbReference>
<keyword evidence="2" id="KW-0285">Flavoprotein</keyword>
<dbReference type="SUPFAM" id="SSF51905">
    <property type="entry name" value="FAD/NAD(P)-binding domain"/>
    <property type="match status" value="1"/>
</dbReference>
<evidence type="ECO:0000313" key="8">
    <source>
        <dbReference type="Proteomes" id="UP001243009"/>
    </source>
</evidence>
<dbReference type="InterPro" id="IPR050493">
    <property type="entry name" value="FAD-dep_Monooxygenase_BioMet"/>
</dbReference>
<feature type="domain" description="FAD-binding" evidence="6">
    <location>
        <begin position="6"/>
        <end position="83"/>
    </location>
</feature>
<comment type="caution">
    <text evidence="7">The sequence shown here is derived from an EMBL/GenBank/DDBJ whole genome shotgun (WGS) entry which is preliminary data.</text>
</comment>
<sequence length="94" mass="10018">MSGRRLKVVIAGAGIGGLTAALALLRRGFEVEVHEQAMALREVGAGVQISANGMLVLRELGVADRVLALAAHPERREVRLWNTGQAWTTFDLGA</sequence>
<keyword evidence="8" id="KW-1185">Reference proteome</keyword>
<dbReference type="EMBL" id="JAUTWS010000356">
    <property type="protein sequence ID" value="MDO9714571.1"/>
    <property type="molecule type" value="Genomic_DNA"/>
</dbReference>
<name>A0ABT9EEC9_9PROT</name>
<evidence type="ECO:0000259" key="6">
    <source>
        <dbReference type="Pfam" id="PF01494"/>
    </source>
</evidence>
<dbReference type="Gene3D" id="3.50.50.60">
    <property type="entry name" value="FAD/NAD(P)-binding domain"/>
    <property type="match status" value="1"/>
</dbReference>
<protein>
    <submittedName>
        <fullName evidence="7">FAD-dependent monooxygenase</fullName>
    </submittedName>
</protein>
<dbReference type="GO" id="GO:0004497">
    <property type="term" value="F:monooxygenase activity"/>
    <property type="evidence" value="ECO:0007669"/>
    <property type="project" value="UniProtKB-KW"/>
</dbReference>
<accession>A0ABT9EEC9</accession>
<keyword evidence="4" id="KW-0560">Oxidoreductase</keyword>
<comment type="cofactor">
    <cofactor evidence="1">
        <name>FAD</name>
        <dbReference type="ChEBI" id="CHEBI:57692"/>
    </cofactor>
</comment>
<organism evidence="7 8">
    <name type="scientific">Paracraurococcus lichenis</name>
    <dbReference type="NCBI Taxonomy" id="3064888"/>
    <lineage>
        <taxon>Bacteria</taxon>
        <taxon>Pseudomonadati</taxon>
        <taxon>Pseudomonadota</taxon>
        <taxon>Alphaproteobacteria</taxon>
        <taxon>Acetobacterales</taxon>
        <taxon>Roseomonadaceae</taxon>
        <taxon>Paracraurococcus</taxon>
    </lineage>
</organism>